<evidence type="ECO:0000313" key="3">
    <source>
        <dbReference type="Proteomes" id="UP000580250"/>
    </source>
</evidence>
<reference evidence="2 3" key="1">
    <citation type="submission" date="2020-08" db="EMBL/GenBank/DDBJ databases">
        <authorList>
            <person name="Koutsovoulos G."/>
            <person name="Danchin GJ E."/>
        </authorList>
    </citation>
    <scope>NUCLEOTIDE SEQUENCE [LARGE SCALE GENOMIC DNA]</scope>
</reference>
<comment type="caution">
    <text evidence="2">The sequence shown here is derived from an EMBL/GenBank/DDBJ whole genome shotgun (WGS) entry which is preliminary data.</text>
</comment>
<evidence type="ECO:0000256" key="1">
    <source>
        <dbReference type="SAM" id="Phobius"/>
    </source>
</evidence>
<keyword evidence="1" id="KW-0812">Transmembrane</keyword>
<evidence type="ECO:0000313" key="2">
    <source>
        <dbReference type="EMBL" id="CAD2141932.1"/>
    </source>
</evidence>
<dbReference type="Proteomes" id="UP000580250">
    <property type="component" value="Unassembled WGS sequence"/>
</dbReference>
<keyword evidence="1" id="KW-1133">Transmembrane helix</keyword>
<protein>
    <submittedName>
        <fullName evidence="2">Uncharacterized protein</fullName>
    </submittedName>
</protein>
<keyword evidence="1" id="KW-0472">Membrane</keyword>
<name>A0A6V7U159_MELEN</name>
<dbReference type="OrthoDB" id="9972657at2759"/>
<organism evidence="2 3">
    <name type="scientific">Meloidogyne enterolobii</name>
    <name type="common">Root-knot nematode worm</name>
    <name type="synonym">Meloidogyne mayaguensis</name>
    <dbReference type="NCBI Taxonomy" id="390850"/>
    <lineage>
        <taxon>Eukaryota</taxon>
        <taxon>Metazoa</taxon>
        <taxon>Ecdysozoa</taxon>
        <taxon>Nematoda</taxon>
        <taxon>Chromadorea</taxon>
        <taxon>Rhabditida</taxon>
        <taxon>Tylenchina</taxon>
        <taxon>Tylenchomorpha</taxon>
        <taxon>Tylenchoidea</taxon>
        <taxon>Meloidogynidae</taxon>
        <taxon>Meloidogyninae</taxon>
        <taxon>Meloidogyne</taxon>
    </lineage>
</organism>
<proteinExistence type="predicted"/>
<accession>A0A6V7U159</accession>
<dbReference type="EMBL" id="CAJEWN010000028">
    <property type="protein sequence ID" value="CAD2141932.1"/>
    <property type="molecule type" value="Genomic_DNA"/>
</dbReference>
<dbReference type="AlphaFoldDB" id="A0A6V7U159"/>
<feature type="transmembrane region" description="Helical" evidence="1">
    <location>
        <begin position="12"/>
        <end position="30"/>
    </location>
</feature>
<gene>
    <name evidence="2" type="ORF">MENT_LOCUS7049</name>
</gene>
<sequence length="182" mass="19432">MEKSTTKNLNKFKNYFLIILFLISSILIIINAQFPQNQMGGGGPPPPPPPVAIPVGGGNVPVGGGGGQNIGPQGSQLFSGIGDNLLYGVNLVPFGPEVGDRKVHPGFLTAGQTIDLYMYFPFYGGLYNYTTLSVNGYMAFATVLDQGPTINVGPEATDWPRQQDPAMIGPYLCKQQIPKIAM</sequence>